<dbReference type="AlphaFoldDB" id="A0A9P4KJP4"/>
<comment type="caution">
    <text evidence="1">The sequence shown here is derived from an EMBL/GenBank/DDBJ whole genome shotgun (WGS) entry which is preliminary data.</text>
</comment>
<name>A0A9P4KJP4_9PLEO</name>
<dbReference type="Proteomes" id="UP000800093">
    <property type="component" value="Unassembled WGS sequence"/>
</dbReference>
<proteinExistence type="predicted"/>
<evidence type="ECO:0000313" key="1">
    <source>
        <dbReference type="EMBL" id="KAF2268885.1"/>
    </source>
</evidence>
<evidence type="ECO:0000313" key="2">
    <source>
        <dbReference type="Proteomes" id="UP000800093"/>
    </source>
</evidence>
<sequence length="125" mass="14018">MAQYVKHNFTISYRKSGELLFTRDLLNGIPYHVDSERTLGWVPIVELARDDADVDLILIAGNDMNVRSAIDDPVFSTHRVERMSATSKSFYKFDNPTSPVGCASQHQICNPVNNKYSNLTGALLL</sequence>
<dbReference type="EMBL" id="ML986584">
    <property type="protein sequence ID" value="KAF2268885.1"/>
    <property type="molecule type" value="Genomic_DNA"/>
</dbReference>
<gene>
    <name evidence="1" type="ORF">CC78DRAFT_606679</name>
</gene>
<organism evidence="1 2">
    <name type="scientific">Lojkania enalia</name>
    <dbReference type="NCBI Taxonomy" id="147567"/>
    <lineage>
        <taxon>Eukaryota</taxon>
        <taxon>Fungi</taxon>
        <taxon>Dikarya</taxon>
        <taxon>Ascomycota</taxon>
        <taxon>Pezizomycotina</taxon>
        <taxon>Dothideomycetes</taxon>
        <taxon>Pleosporomycetidae</taxon>
        <taxon>Pleosporales</taxon>
        <taxon>Pleosporales incertae sedis</taxon>
        <taxon>Lojkania</taxon>
    </lineage>
</organism>
<protein>
    <submittedName>
        <fullName evidence="1">Uncharacterized protein</fullName>
    </submittedName>
</protein>
<accession>A0A9P4KJP4</accession>
<keyword evidence="2" id="KW-1185">Reference proteome</keyword>
<reference evidence="2" key="1">
    <citation type="journal article" date="2020" name="Stud. Mycol.">
        <title>101 Dothideomycetes genomes: A test case for predicting lifestyles and emergence of pathogens.</title>
        <authorList>
            <person name="Haridas S."/>
            <person name="Albert R."/>
            <person name="Binder M."/>
            <person name="Bloem J."/>
            <person name="LaButti K."/>
            <person name="Salamov A."/>
            <person name="Andreopoulos B."/>
            <person name="Baker S."/>
            <person name="Barry K."/>
            <person name="Bills G."/>
            <person name="Bluhm B."/>
            <person name="Cannon C."/>
            <person name="Castanera R."/>
            <person name="Culley D."/>
            <person name="Daum C."/>
            <person name="Ezra D."/>
            <person name="Gonzalez J."/>
            <person name="Henrissat B."/>
            <person name="Kuo A."/>
            <person name="Liang C."/>
            <person name="Lipzen A."/>
            <person name="Lutzoni F."/>
            <person name="Magnuson J."/>
            <person name="Mondo S."/>
            <person name="Nolan M."/>
            <person name="Ohm R."/>
            <person name="Pangilinan J."/>
            <person name="Park H.-J."/>
            <person name="Ramirez L."/>
            <person name="Alfaro M."/>
            <person name="Sun H."/>
            <person name="Tritt A."/>
            <person name="Yoshinaga Y."/>
            <person name="Zwiers L.-H."/>
            <person name="Turgeon B."/>
            <person name="Goodwin S."/>
            <person name="Spatafora J."/>
            <person name="Crous P."/>
            <person name="Grigoriev I."/>
        </authorList>
    </citation>
    <scope>NUCLEOTIDE SEQUENCE [LARGE SCALE GENOMIC DNA]</scope>
    <source>
        <strain evidence="2">CBS 304.66</strain>
    </source>
</reference>
<dbReference type="OrthoDB" id="3540210at2759"/>